<dbReference type="Pfam" id="PF00126">
    <property type="entry name" value="HTH_1"/>
    <property type="match status" value="1"/>
</dbReference>
<dbReference type="EMBL" id="CP001032">
    <property type="protein sequence ID" value="ACB74335.1"/>
    <property type="molecule type" value="Genomic_DNA"/>
</dbReference>
<dbReference type="RefSeq" id="WP_012373873.1">
    <property type="nucleotide sequence ID" value="NC_010571.1"/>
</dbReference>
<evidence type="ECO:0000256" key="2">
    <source>
        <dbReference type="ARBA" id="ARBA00023015"/>
    </source>
</evidence>
<evidence type="ECO:0000259" key="5">
    <source>
        <dbReference type="Pfam" id="PF00126"/>
    </source>
</evidence>
<dbReference type="PANTHER" id="PTHR30126">
    <property type="entry name" value="HTH-TYPE TRANSCRIPTIONAL REGULATOR"/>
    <property type="match status" value="1"/>
</dbReference>
<dbReference type="Proteomes" id="UP000007013">
    <property type="component" value="Chromosome"/>
</dbReference>
<keyword evidence="2" id="KW-0805">Transcription regulation</keyword>
<dbReference type="Gene3D" id="3.40.190.290">
    <property type="match status" value="1"/>
</dbReference>
<keyword evidence="4" id="KW-0804">Transcription</keyword>
<dbReference type="OrthoDB" id="198629at2"/>
<dbReference type="Gene3D" id="1.10.10.10">
    <property type="entry name" value="Winged helix-like DNA-binding domain superfamily/Winged helix DNA-binding domain"/>
    <property type="match status" value="1"/>
</dbReference>
<sequence>MFEALFSERGLSLDRLKVLIEVRDAGSIAQAAPGDPIRQSQYSRQLRELSEFFGCEVARRRGKLLKLTEQGERLAELAREHLRSLEDFRAECREENVAFTLGAGDSLIQWLVIPRLGKIIDAFPGVHFATTNLRTNEIVQQLTECRLDFGIIRKNAVAQGLKSVSLGVVRYTALVPAGLLTKRKKVILREFLSELPLATQTTDGQFTSGLRDLAKSLSVSLVPALSCQSFPQTMAALRSGRFAAIVPEIATQDLATGFAHRVDDPALRQLDREAMLAWNPRLVRVRPNAAKIAAKLQSSLVI</sequence>
<proteinExistence type="inferred from homology"/>
<dbReference type="InterPro" id="IPR036390">
    <property type="entry name" value="WH_DNA-bd_sf"/>
</dbReference>
<dbReference type="InterPro" id="IPR036388">
    <property type="entry name" value="WH-like_DNA-bd_sf"/>
</dbReference>
<evidence type="ECO:0000256" key="1">
    <source>
        <dbReference type="ARBA" id="ARBA00009437"/>
    </source>
</evidence>
<accession>B1ZMJ0</accession>
<dbReference type="KEGG" id="ote:Oter_1047"/>
<dbReference type="HOGENOM" id="CLU_920821_0_0_0"/>
<keyword evidence="3" id="KW-0238">DNA-binding</keyword>
<dbReference type="AlphaFoldDB" id="B1ZMJ0"/>
<name>B1ZMJ0_OPITP</name>
<keyword evidence="8" id="KW-1185">Reference proteome</keyword>
<dbReference type="InterPro" id="IPR000847">
    <property type="entry name" value="LysR_HTH_N"/>
</dbReference>
<dbReference type="InterPro" id="IPR005119">
    <property type="entry name" value="LysR_subst-bd"/>
</dbReference>
<dbReference type="SUPFAM" id="SSF53850">
    <property type="entry name" value="Periplasmic binding protein-like II"/>
    <property type="match status" value="1"/>
</dbReference>
<dbReference type="GO" id="GO:0000976">
    <property type="term" value="F:transcription cis-regulatory region binding"/>
    <property type="evidence" value="ECO:0007669"/>
    <property type="project" value="TreeGrafter"/>
</dbReference>
<dbReference type="GO" id="GO:0003700">
    <property type="term" value="F:DNA-binding transcription factor activity"/>
    <property type="evidence" value="ECO:0007669"/>
    <property type="project" value="InterPro"/>
</dbReference>
<gene>
    <name evidence="7" type="ordered locus">Oter_1047</name>
</gene>
<dbReference type="Pfam" id="PF03466">
    <property type="entry name" value="LysR_substrate"/>
    <property type="match status" value="1"/>
</dbReference>
<dbReference type="PANTHER" id="PTHR30126:SF40">
    <property type="entry name" value="HTH-TYPE TRANSCRIPTIONAL REGULATOR GLTR"/>
    <property type="match status" value="1"/>
</dbReference>
<dbReference type="CDD" id="cd05466">
    <property type="entry name" value="PBP2_LTTR_substrate"/>
    <property type="match status" value="1"/>
</dbReference>
<feature type="domain" description="HTH lysR-type" evidence="5">
    <location>
        <begin position="13"/>
        <end position="72"/>
    </location>
</feature>
<comment type="similarity">
    <text evidence="1">Belongs to the LysR transcriptional regulatory family.</text>
</comment>
<dbReference type="SUPFAM" id="SSF46785">
    <property type="entry name" value="Winged helix' DNA-binding domain"/>
    <property type="match status" value="1"/>
</dbReference>
<feature type="domain" description="LysR substrate-binding" evidence="6">
    <location>
        <begin position="99"/>
        <end position="281"/>
    </location>
</feature>
<evidence type="ECO:0000256" key="3">
    <source>
        <dbReference type="ARBA" id="ARBA00023125"/>
    </source>
</evidence>
<evidence type="ECO:0000313" key="8">
    <source>
        <dbReference type="Proteomes" id="UP000007013"/>
    </source>
</evidence>
<evidence type="ECO:0000259" key="6">
    <source>
        <dbReference type="Pfam" id="PF03466"/>
    </source>
</evidence>
<evidence type="ECO:0000313" key="7">
    <source>
        <dbReference type="EMBL" id="ACB74335.1"/>
    </source>
</evidence>
<organism evidence="7 8">
    <name type="scientific">Opitutus terrae (strain DSM 11246 / JCM 15787 / PB90-1)</name>
    <dbReference type="NCBI Taxonomy" id="452637"/>
    <lineage>
        <taxon>Bacteria</taxon>
        <taxon>Pseudomonadati</taxon>
        <taxon>Verrucomicrobiota</taxon>
        <taxon>Opitutia</taxon>
        <taxon>Opitutales</taxon>
        <taxon>Opitutaceae</taxon>
        <taxon>Opitutus</taxon>
    </lineage>
</organism>
<protein>
    <submittedName>
        <fullName evidence="7">Transcriptional regulator, LysR family</fullName>
    </submittedName>
</protein>
<dbReference type="STRING" id="452637.Oter_1047"/>
<reference evidence="7 8" key="1">
    <citation type="journal article" date="2011" name="J. Bacteriol.">
        <title>Genome sequence of the verrucomicrobium Opitutus terrae PB90-1, an abundant inhabitant of rice paddy soil ecosystems.</title>
        <authorList>
            <person name="van Passel M.W."/>
            <person name="Kant R."/>
            <person name="Palva A."/>
            <person name="Copeland A."/>
            <person name="Lucas S."/>
            <person name="Lapidus A."/>
            <person name="Glavina del Rio T."/>
            <person name="Pitluck S."/>
            <person name="Goltsman E."/>
            <person name="Clum A."/>
            <person name="Sun H."/>
            <person name="Schmutz J."/>
            <person name="Larimer F.W."/>
            <person name="Land M.L."/>
            <person name="Hauser L."/>
            <person name="Kyrpides N."/>
            <person name="Mikhailova N."/>
            <person name="Richardson P.P."/>
            <person name="Janssen P.H."/>
            <person name="de Vos W.M."/>
            <person name="Smidt H."/>
        </authorList>
    </citation>
    <scope>NUCLEOTIDE SEQUENCE [LARGE SCALE GENOMIC DNA]</scope>
    <source>
        <strain evidence="8">DSM 11246 / JCM 15787 / PB90-1</strain>
    </source>
</reference>
<evidence type="ECO:0000256" key="4">
    <source>
        <dbReference type="ARBA" id="ARBA00023163"/>
    </source>
</evidence>
<dbReference type="eggNOG" id="COG0583">
    <property type="taxonomic scope" value="Bacteria"/>
</dbReference>